<dbReference type="InterPro" id="IPR011990">
    <property type="entry name" value="TPR-like_helical_dom_sf"/>
</dbReference>
<evidence type="ECO:0000259" key="5">
    <source>
        <dbReference type="Pfam" id="PF04577"/>
    </source>
</evidence>
<evidence type="ECO:0000313" key="6">
    <source>
        <dbReference type="EMBL" id="TPX78102.1"/>
    </source>
</evidence>
<name>A0A507FP96_9FUNG</name>
<dbReference type="Pfam" id="PF04577">
    <property type="entry name" value="Glyco_transf_61"/>
    <property type="match status" value="1"/>
</dbReference>
<dbReference type="InterPro" id="IPR007657">
    <property type="entry name" value="Glycosyltransferase_61"/>
</dbReference>
<dbReference type="OrthoDB" id="2102136at2759"/>
<dbReference type="Gene3D" id="1.25.40.10">
    <property type="entry name" value="Tetratricopeptide repeat domain"/>
    <property type="match status" value="1"/>
</dbReference>
<evidence type="ECO:0000256" key="1">
    <source>
        <dbReference type="ARBA" id="ARBA00022676"/>
    </source>
</evidence>
<evidence type="ECO:0000256" key="4">
    <source>
        <dbReference type="SAM" id="SignalP"/>
    </source>
</evidence>
<comment type="caution">
    <text evidence="6">The sequence shown here is derived from an EMBL/GenBank/DDBJ whole genome shotgun (WGS) entry which is preliminary data.</text>
</comment>
<reference evidence="6 7" key="1">
    <citation type="journal article" date="2019" name="Sci. Rep.">
        <title>Comparative genomics of chytrid fungi reveal insights into the obligate biotrophic and pathogenic lifestyle of Synchytrium endobioticum.</title>
        <authorList>
            <person name="van de Vossenberg B.T.L.H."/>
            <person name="Warris S."/>
            <person name="Nguyen H.D.T."/>
            <person name="van Gent-Pelzer M.P.E."/>
            <person name="Joly D.L."/>
            <person name="van de Geest H.C."/>
            <person name="Bonants P.J.M."/>
            <person name="Smith D.S."/>
            <person name="Levesque C.A."/>
            <person name="van der Lee T.A.J."/>
        </authorList>
    </citation>
    <scope>NUCLEOTIDE SEQUENCE [LARGE SCALE GENOMIC DNA]</scope>
    <source>
        <strain evidence="6 7">CBS 675.73</strain>
    </source>
</reference>
<dbReference type="Proteomes" id="UP000320333">
    <property type="component" value="Unassembled WGS sequence"/>
</dbReference>
<dbReference type="PANTHER" id="PTHR20961">
    <property type="entry name" value="GLYCOSYLTRANSFERASE"/>
    <property type="match status" value="1"/>
</dbReference>
<proteinExistence type="predicted"/>
<dbReference type="EMBL" id="QEAP01000008">
    <property type="protein sequence ID" value="TPX78102.1"/>
    <property type="molecule type" value="Genomic_DNA"/>
</dbReference>
<dbReference type="SUPFAM" id="SSF48452">
    <property type="entry name" value="TPR-like"/>
    <property type="match status" value="1"/>
</dbReference>
<gene>
    <name evidence="6" type="ORF">CcCBS67573_g00628</name>
</gene>
<protein>
    <recommendedName>
        <fullName evidence="5">Glycosyltransferase 61 catalytic domain-containing protein</fullName>
    </recommendedName>
</protein>
<dbReference type="GO" id="GO:0016757">
    <property type="term" value="F:glycosyltransferase activity"/>
    <property type="evidence" value="ECO:0007669"/>
    <property type="project" value="UniProtKB-KW"/>
</dbReference>
<dbReference type="PANTHER" id="PTHR20961:SF150">
    <property type="entry name" value="GLYCOSYLTRANSFERASE FAMILY 61 PROTEIN"/>
    <property type="match status" value="1"/>
</dbReference>
<accession>A0A507FP96</accession>
<evidence type="ECO:0000313" key="7">
    <source>
        <dbReference type="Proteomes" id="UP000320333"/>
    </source>
</evidence>
<keyword evidence="7" id="KW-1185">Reference proteome</keyword>
<sequence length="732" mass="81814">MAVKMLPSLIAVVVCFARIAFAIPHHELEDIFAQAKTAFADANYPLAVKHFRTLKELLPDWKDNYINLASAELQTGNVNAMLQVYKEAVSKFSSDGPIHSRYCELLAKTGDMADVERPEDGIQACERAVSLEPRLKSNYLYSAETLKLAGRVNQALVVYAKADALFPEDAEILRPYCAYIADIMDAFFNHPTARLPPNGYEICAKVAEMLPEDSDILQKLAVALKVGMQHEAAIAVYELWLQKFGDRNLKDTIHIKATLAKTLINGGKRDRADELAKECLAAERSRSHLNAAALVRAIGWPYDRLGWELQVEETDATINSIKIRNEKMCPSGKWRIALNYTEEAELHPDRLSITFLNSDTAHQTYGRTDDPIFIGPLVPKYPHLFLEKAVYLVLFKKDVFLTGLNGVVHADCTVYAGSHHANIGLQTFPMTDDTPIVEIHDRAVSIMLHQMQNYYHWVAEALPKLLLLKEHVLDKPEYKDVKVIVPSKGVAKTLEDTLGMEEFAFLKDRLITFANPTTTRYHFTKGLFVVDWVHARDDVHGTLAESQWAVYWPPKHVHSIVRPFFHAALRKRGTFPDVTAASTNDQTIVYVQRKGGVRSFANEDQVCAYLSERFGNRLLIHTGGEGLLRQVAVFAKARVVVGNHGAGLTNFMFTQPGAVLVTIPKDPMVDFCFANMVAGMGERHFVVSEIPGAHYVGSYPALSAKHMELLGNVIENAYEMSSVGEVGEHDEL</sequence>
<organism evidence="6 7">
    <name type="scientific">Chytriomyces confervae</name>
    <dbReference type="NCBI Taxonomy" id="246404"/>
    <lineage>
        <taxon>Eukaryota</taxon>
        <taxon>Fungi</taxon>
        <taxon>Fungi incertae sedis</taxon>
        <taxon>Chytridiomycota</taxon>
        <taxon>Chytridiomycota incertae sedis</taxon>
        <taxon>Chytridiomycetes</taxon>
        <taxon>Chytridiales</taxon>
        <taxon>Chytriomycetaceae</taxon>
        <taxon>Chytriomyces</taxon>
    </lineage>
</organism>
<evidence type="ECO:0000256" key="3">
    <source>
        <dbReference type="ARBA" id="ARBA00023180"/>
    </source>
</evidence>
<dbReference type="STRING" id="246404.A0A507FP96"/>
<feature type="chain" id="PRO_5021203451" description="Glycosyltransferase 61 catalytic domain-containing protein" evidence="4">
    <location>
        <begin position="23"/>
        <end position="732"/>
    </location>
</feature>
<keyword evidence="3" id="KW-0325">Glycoprotein</keyword>
<dbReference type="InterPro" id="IPR049625">
    <property type="entry name" value="Glyco_transf_61_cat"/>
</dbReference>
<dbReference type="AlphaFoldDB" id="A0A507FP96"/>
<keyword evidence="4" id="KW-0732">Signal</keyword>
<feature type="signal peptide" evidence="4">
    <location>
        <begin position="1"/>
        <end position="22"/>
    </location>
</feature>
<keyword evidence="1" id="KW-0328">Glycosyltransferase</keyword>
<keyword evidence="2" id="KW-0808">Transferase</keyword>
<feature type="domain" description="Glycosyltransferase 61 catalytic" evidence="5">
    <location>
        <begin position="454"/>
        <end position="661"/>
    </location>
</feature>
<evidence type="ECO:0000256" key="2">
    <source>
        <dbReference type="ARBA" id="ARBA00022679"/>
    </source>
</evidence>